<reference evidence="2 3" key="1">
    <citation type="journal article" date="2020" name="G3 (Bethesda)">
        <title>Improved Reference Genome for Cyclotella cryptica CCMP332, a Model for Cell Wall Morphogenesis, Salinity Adaptation, and Lipid Production in Diatoms (Bacillariophyta).</title>
        <authorList>
            <person name="Roberts W.R."/>
            <person name="Downey K.M."/>
            <person name="Ruck E.C."/>
            <person name="Traller J.C."/>
            <person name="Alverson A.J."/>
        </authorList>
    </citation>
    <scope>NUCLEOTIDE SEQUENCE [LARGE SCALE GENOMIC DNA]</scope>
    <source>
        <strain evidence="2 3">CCMP332</strain>
    </source>
</reference>
<feature type="region of interest" description="Disordered" evidence="1">
    <location>
        <begin position="21"/>
        <end position="56"/>
    </location>
</feature>
<dbReference type="EMBL" id="JABMIG020000044">
    <property type="protein sequence ID" value="KAL3798663.1"/>
    <property type="molecule type" value="Genomic_DNA"/>
</dbReference>
<dbReference type="AlphaFoldDB" id="A0ABD3QE41"/>
<protein>
    <submittedName>
        <fullName evidence="2">Uncharacterized protein</fullName>
    </submittedName>
</protein>
<name>A0ABD3QE41_9STRA</name>
<proteinExistence type="predicted"/>
<evidence type="ECO:0000256" key="1">
    <source>
        <dbReference type="SAM" id="MobiDB-lite"/>
    </source>
</evidence>
<feature type="non-terminal residue" evidence="2">
    <location>
        <position position="1"/>
    </location>
</feature>
<dbReference type="Proteomes" id="UP001516023">
    <property type="component" value="Unassembled WGS sequence"/>
</dbReference>
<evidence type="ECO:0000313" key="2">
    <source>
        <dbReference type="EMBL" id="KAL3798663.1"/>
    </source>
</evidence>
<keyword evidence="3" id="KW-1185">Reference proteome</keyword>
<sequence>VLLSPGLSTTRSISLLLTTHSQLGHSTPPNVHRSRQQQHQHHHQQQRHFGIKSPGQDPLELLKQSSEKRGFCDERGIRKPDVHWTFGISTSGASLEAPPALRTIDFQRITPSGIDFIRKRGMGASNLTSSNKASSILCSFGKYRTGEKVEQWVAEGHCEQLNVLGDGDIEGIDFLKIIPSRSIVELVASRLVKEEGGKALEDDHSSMDAGSHYMEVVQQTRNRLEAGELTKDELDKSMMLVRFVPYRMERYIGGPDQVMWERWEWQRATGECPEGTSLWNEPKRLLPY</sequence>
<comment type="caution">
    <text evidence="2">The sequence shown here is derived from an EMBL/GenBank/DDBJ whole genome shotgun (WGS) entry which is preliminary data.</text>
</comment>
<gene>
    <name evidence="2" type="ORF">HJC23_004414</name>
</gene>
<accession>A0ABD3QE41</accession>
<evidence type="ECO:0000313" key="3">
    <source>
        <dbReference type="Proteomes" id="UP001516023"/>
    </source>
</evidence>
<organism evidence="2 3">
    <name type="scientific">Cyclotella cryptica</name>
    <dbReference type="NCBI Taxonomy" id="29204"/>
    <lineage>
        <taxon>Eukaryota</taxon>
        <taxon>Sar</taxon>
        <taxon>Stramenopiles</taxon>
        <taxon>Ochrophyta</taxon>
        <taxon>Bacillariophyta</taxon>
        <taxon>Coscinodiscophyceae</taxon>
        <taxon>Thalassiosirophycidae</taxon>
        <taxon>Stephanodiscales</taxon>
        <taxon>Stephanodiscaceae</taxon>
        <taxon>Cyclotella</taxon>
    </lineage>
</organism>
<feature type="compositionally biased region" description="Basic residues" evidence="1">
    <location>
        <begin position="32"/>
        <end position="50"/>
    </location>
</feature>